<dbReference type="EMBL" id="PFHR01000046">
    <property type="protein sequence ID" value="PIW97224.1"/>
    <property type="molecule type" value="Genomic_DNA"/>
</dbReference>
<comment type="caution">
    <text evidence="3">The sequence shown here is derived from an EMBL/GenBank/DDBJ whole genome shotgun (WGS) entry which is preliminary data.</text>
</comment>
<dbReference type="AlphaFoldDB" id="A0A2M7IPR7"/>
<feature type="coiled-coil region" evidence="1">
    <location>
        <begin position="64"/>
        <end position="91"/>
    </location>
</feature>
<evidence type="ECO:0000256" key="2">
    <source>
        <dbReference type="SAM" id="MobiDB-lite"/>
    </source>
</evidence>
<proteinExistence type="predicted"/>
<dbReference type="Proteomes" id="UP000230837">
    <property type="component" value="Unassembled WGS sequence"/>
</dbReference>
<evidence type="ECO:0000313" key="4">
    <source>
        <dbReference type="Proteomes" id="UP000230837"/>
    </source>
</evidence>
<keyword evidence="1" id="KW-0175">Coiled coil</keyword>
<feature type="non-terminal residue" evidence="3">
    <location>
        <position position="853"/>
    </location>
</feature>
<name>A0A2M7IPR7_9BACT</name>
<evidence type="ECO:0000313" key="3">
    <source>
        <dbReference type="EMBL" id="PIW97224.1"/>
    </source>
</evidence>
<sequence>MENFSETDDNKKLISLETPAGCKELLRSAVSLFREVYEMRDALGFKKHKSRMTNAEVDGYRTFRDNYEKLKNHLKAIIKRYQDTNESLSDNEVERAQVLYNRLIHYRNRVAEFAQLRGLEIVDEDIPLPKTNLHNNNNVMEEFPENILAPEDPLNKLKEVENSISPANFTSILELNKFASGLVKIMINAGVSKEQAQRTVENSIGKLNFQNKNDKELVQEIKTIVSNIHKSLEIELNAKTTKTNSTSDMAVIRSSKLAIPASEELETVITEVDPEIQENIATTIENVNEPDININKQHANMAESFNPSNFTDVESDEISKAVIREKNGEPKEKANETMVDSVKVEIKPLSDVNDLLDKIDKLEKFAQQAQFNLAEKSEYSQIKDLAEKITNLQSRVNGESLKHENDDGIKNILIKRAEEKLLPLLTKTEELLQTLTKEVTEKSKNFNEYWGEETANLRDALGEDFDQDVLKSKPVPEADRKTGWWNNDFQKKHLSKRNGNLSVEESQGEPTPIPAVEDISTPAEVIRPNSETTARIPEGDEIAEETENTVEKMHNEVLKMVVEITNPSSLISLEDRETVKAMHENSERMITEEKSPLVILQALQNVIDFINNLSEKSKTFEQLKTVYETTEKQLNIINLERVKLNKALFENLSKKEEDWVLRERKGIWLEMDLKDLEYIRAKRNYLQNYKDLTVALGTDNEEILANQKILNPWLTIKKNETAITESFQTETTKKRFTLLRKILKSSLPIITASGVLFADNTGDGSFSKTGHQPKTPMTSMDKAPIAPDDLVNDIQLESLSDSKIAFTRPTNLPETEIAIDQVPPAMVPPPKIAIDEHLKTATTLTHNDDNERG</sequence>
<evidence type="ECO:0000256" key="1">
    <source>
        <dbReference type="SAM" id="Coils"/>
    </source>
</evidence>
<protein>
    <submittedName>
        <fullName evidence="3">Uncharacterized protein</fullName>
    </submittedName>
</protein>
<accession>A0A2M7IPR7</accession>
<feature type="compositionally biased region" description="Polar residues" evidence="2">
    <location>
        <begin position="497"/>
        <end position="509"/>
    </location>
</feature>
<feature type="region of interest" description="Disordered" evidence="2">
    <location>
        <begin position="496"/>
        <end position="516"/>
    </location>
</feature>
<reference evidence="4" key="1">
    <citation type="submission" date="2017-09" db="EMBL/GenBank/DDBJ databases">
        <title>Depth-based differentiation of microbial function through sediment-hosted aquifers and enrichment of novel symbionts in the deep terrestrial subsurface.</title>
        <authorList>
            <person name="Probst A.J."/>
            <person name="Ladd B."/>
            <person name="Jarett J.K."/>
            <person name="Geller-Mcgrath D.E."/>
            <person name="Sieber C.M.K."/>
            <person name="Emerson J.B."/>
            <person name="Anantharaman K."/>
            <person name="Thomas B.C."/>
            <person name="Malmstrom R."/>
            <person name="Stieglmeier M."/>
            <person name="Klingl A."/>
            <person name="Woyke T."/>
            <person name="Ryan C.M."/>
            <person name="Banfield J.F."/>
        </authorList>
    </citation>
    <scope>NUCLEOTIDE SEQUENCE [LARGE SCALE GENOMIC DNA]</scope>
</reference>
<gene>
    <name evidence="3" type="ORF">COZ82_00740</name>
</gene>
<organism evidence="3 4">
    <name type="scientific">Candidatus Kaiserbacteria bacterium CG_4_8_14_3_um_filter_38_9</name>
    <dbReference type="NCBI Taxonomy" id="1974599"/>
    <lineage>
        <taxon>Bacteria</taxon>
        <taxon>Candidatus Kaiseribacteriota</taxon>
    </lineage>
</organism>